<dbReference type="AlphaFoldDB" id="A0A484I6T0"/>
<sequence length="51" mass="5652">MCGIRSMTHEITGIVIFPEVAGSGAEYSFDHVYQQILFGFKQPSYAPNSLN</sequence>
<organism evidence="1 2">
    <name type="scientific">Candidatus Nitrosocosmicus franklandianus</name>
    <dbReference type="NCBI Taxonomy" id="1798806"/>
    <lineage>
        <taxon>Archaea</taxon>
        <taxon>Nitrososphaerota</taxon>
        <taxon>Nitrososphaeria</taxon>
        <taxon>Nitrososphaerales</taxon>
        <taxon>Nitrososphaeraceae</taxon>
        <taxon>Candidatus Nitrosocosmicus</taxon>
    </lineage>
</organism>
<dbReference type="KEGG" id="nfn:NFRAN_0494"/>
<keyword evidence="2" id="KW-1185">Reference proteome</keyword>
<name>A0A484I6T0_9ARCH</name>
<dbReference type="Proteomes" id="UP000294299">
    <property type="component" value="Chromosome NFRAN"/>
</dbReference>
<evidence type="ECO:0000313" key="1">
    <source>
        <dbReference type="EMBL" id="VFJ12815.1"/>
    </source>
</evidence>
<dbReference type="EMBL" id="LR216287">
    <property type="protein sequence ID" value="VFJ12815.1"/>
    <property type="molecule type" value="Genomic_DNA"/>
</dbReference>
<proteinExistence type="predicted"/>
<gene>
    <name evidence="1" type="ORF">NFRAN_0494</name>
</gene>
<protein>
    <submittedName>
        <fullName evidence="1">Uncharacterized protein</fullName>
    </submittedName>
</protein>
<evidence type="ECO:0000313" key="2">
    <source>
        <dbReference type="Proteomes" id="UP000294299"/>
    </source>
</evidence>
<accession>A0A484I6T0</accession>
<reference evidence="1 2" key="1">
    <citation type="submission" date="2019-02" db="EMBL/GenBank/DDBJ databases">
        <authorList>
            <person name="Lehtovirta-Morley E L."/>
        </authorList>
    </citation>
    <scope>NUCLEOTIDE SEQUENCE [LARGE SCALE GENOMIC DNA]</scope>
    <source>
        <strain evidence="1">NFRAN1</strain>
    </source>
</reference>